<keyword evidence="2" id="KW-0805">Transcription regulation</keyword>
<dbReference type="GO" id="GO:0005829">
    <property type="term" value="C:cytosol"/>
    <property type="evidence" value="ECO:0007669"/>
    <property type="project" value="TreeGrafter"/>
</dbReference>
<evidence type="ECO:0000313" key="6">
    <source>
        <dbReference type="EMBL" id="TCS65874.1"/>
    </source>
</evidence>
<keyword evidence="7" id="KW-1185">Reference proteome</keyword>
<dbReference type="SUPFAM" id="SSF46785">
    <property type="entry name" value="Winged helix' DNA-binding domain"/>
    <property type="match status" value="1"/>
</dbReference>
<proteinExistence type="inferred from homology"/>
<dbReference type="PANTHER" id="PTHR30419">
    <property type="entry name" value="HTH-TYPE TRANSCRIPTIONAL REGULATOR YBHD"/>
    <property type="match status" value="1"/>
</dbReference>
<dbReference type="Gene3D" id="3.40.190.290">
    <property type="match status" value="1"/>
</dbReference>
<dbReference type="EMBL" id="SLZU01000003">
    <property type="protein sequence ID" value="TCS65874.1"/>
    <property type="molecule type" value="Genomic_DNA"/>
</dbReference>
<evidence type="ECO:0000256" key="3">
    <source>
        <dbReference type="ARBA" id="ARBA00023125"/>
    </source>
</evidence>
<dbReference type="InterPro" id="IPR036390">
    <property type="entry name" value="WH_DNA-bd_sf"/>
</dbReference>
<dbReference type="OrthoDB" id="9815174at2"/>
<name>A0A4R3JIJ3_9RHOB</name>
<dbReference type="SUPFAM" id="SSF53850">
    <property type="entry name" value="Periplasmic binding protein-like II"/>
    <property type="match status" value="1"/>
</dbReference>
<dbReference type="InterPro" id="IPR036388">
    <property type="entry name" value="WH-like_DNA-bd_sf"/>
</dbReference>
<dbReference type="PROSITE" id="PS50931">
    <property type="entry name" value="HTH_LYSR"/>
    <property type="match status" value="1"/>
</dbReference>
<sequence>MIAKLEMLIALARTKHFGRAAEHLGITQPTLSAGIKQLEKQLGVQLVLRGSRFGGLTPEGKRALVWARQIVGDTRRLRDEMRFRREGLSGLLRIAVIPTALTWASRLAAEFNRVHPQVEFTILSRSSADILEMLENLDIDAGISYLDNEPLGRVSKAFLYTENHTLICPADHPLADRAELDWAEVGAQRLCLLTPDMQNRRIINKLLNDAGVAPVTGFESNSTVVLVSQVREAGLCAVLPEDLARFLTLGRDLRMIPIVQGEPGHSVGLVAQYHDPHTPVLQALLDVAAKLSRRHEAPVDR</sequence>
<dbReference type="Gene3D" id="1.10.10.10">
    <property type="entry name" value="Winged helix-like DNA-binding domain superfamily/Winged helix DNA-binding domain"/>
    <property type="match status" value="1"/>
</dbReference>
<dbReference type="InterPro" id="IPR005119">
    <property type="entry name" value="LysR_subst-bd"/>
</dbReference>
<keyword evidence="3" id="KW-0238">DNA-binding</keyword>
<dbReference type="Pfam" id="PF03466">
    <property type="entry name" value="LysR_substrate"/>
    <property type="match status" value="1"/>
</dbReference>
<evidence type="ECO:0000256" key="1">
    <source>
        <dbReference type="ARBA" id="ARBA00009437"/>
    </source>
</evidence>
<dbReference type="Proteomes" id="UP000295696">
    <property type="component" value="Unassembled WGS sequence"/>
</dbReference>
<dbReference type="InterPro" id="IPR050950">
    <property type="entry name" value="HTH-type_LysR_regulators"/>
</dbReference>
<dbReference type="Pfam" id="PF00126">
    <property type="entry name" value="HTH_1"/>
    <property type="match status" value="1"/>
</dbReference>
<dbReference type="GO" id="GO:0003700">
    <property type="term" value="F:DNA-binding transcription factor activity"/>
    <property type="evidence" value="ECO:0007669"/>
    <property type="project" value="InterPro"/>
</dbReference>
<comment type="similarity">
    <text evidence="1">Belongs to the LysR transcriptional regulatory family.</text>
</comment>
<dbReference type="GO" id="GO:0003677">
    <property type="term" value="F:DNA binding"/>
    <property type="evidence" value="ECO:0007669"/>
    <property type="project" value="UniProtKB-KW"/>
</dbReference>
<accession>A0A4R3JIJ3</accession>
<dbReference type="PRINTS" id="PR00039">
    <property type="entry name" value="HTHLYSR"/>
</dbReference>
<comment type="caution">
    <text evidence="6">The sequence shown here is derived from an EMBL/GenBank/DDBJ whole genome shotgun (WGS) entry which is preliminary data.</text>
</comment>
<organism evidence="6 7">
    <name type="scientific">Primorskyibacter sedentarius</name>
    <dbReference type="NCBI Taxonomy" id="745311"/>
    <lineage>
        <taxon>Bacteria</taxon>
        <taxon>Pseudomonadati</taxon>
        <taxon>Pseudomonadota</taxon>
        <taxon>Alphaproteobacteria</taxon>
        <taxon>Rhodobacterales</taxon>
        <taxon>Roseobacteraceae</taxon>
        <taxon>Primorskyibacter</taxon>
    </lineage>
</organism>
<dbReference type="FunFam" id="1.10.10.10:FF:000001">
    <property type="entry name" value="LysR family transcriptional regulator"/>
    <property type="match status" value="1"/>
</dbReference>
<evidence type="ECO:0000313" key="7">
    <source>
        <dbReference type="Proteomes" id="UP000295696"/>
    </source>
</evidence>
<protein>
    <submittedName>
        <fullName evidence="6">Transcriptional regulator</fullName>
    </submittedName>
</protein>
<evidence type="ECO:0000259" key="5">
    <source>
        <dbReference type="PROSITE" id="PS50931"/>
    </source>
</evidence>
<evidence type="ECO:0000256" key="2">
    <source>
        <dbReference type="ARBA" id="ARBA00023015"/>
    </source>
</evidence>
<dbReference type="CDD" id="cd05466">
    <property type="entry name" value="PBP2_LTTR_substrate"/>
    <property type="match status" value="1"/>
</dbReference>
<feature type="domain" description="HTH lysR-type" evidence="5">
    <location>
        <begin position="1"/>
        <end position="57"/>
    </location>
</feature>
<dbReference type="InterPro" id="IPR000847">
    <property type="entry name" value="LysR_HTH_N"/>
</dbReference>
<dbReference type="RefSeq" id="WP_132243508.1">
    <property type="nucleotide sequence ID" value="NZ_SLZU01000003.1"/>
</dbReference>
<gene>
    <name evidence="6" type="ORF">EDD52_103292</name>
</gene>
<dbReference type="AlphaFoldDB" id="A0A4R3JIJ3"/>
<reference evidence="6 7" key="1">
    <citation type="submission" date="2019-03" db="EMBL/GenBank/DDBJ databases">
        <title>Genomic Encyclopedia of Type Strains, Phase IV (KMG-IV): sequencing the most valuable type-strain genomes for metagenomic binning, comparative biology and taxonomic classification.</title>
        <authorList>
            <person name="Goeker M."/>
        </authorList>
    </citation>
    <scope>NUCLEOTIDE SEQUENCE [LARGE SCALE GENOMIC DNA]</scope>
    <source>
        <strain evidence="6 7">DSM 104836</strain>
    </source>
</reference>
<keyword evidence="4" id="KW-0804">Transcription</keyword>
<dbReference type="PANTHER" id="PTHR30419:SF31">
    <property type="entry name" value="BLR3139 PROTEIN"/>
    <property type="match status" value="1"/>
</dbReference>
<evidence type="ECO:0000256" key="4">
    <source>
        <dbReference type="ARBA" id="ARBA00023163"/>
    </source>
</evidence>